<comment type="caution">
    <text evidence="1">The sequence shown here is derived from an EMBL/GenBank/DDBJ whole genome shotgun (WGS) entry which is preliminary data.</text>
</comment>
<organism evidence="1 2">
    <name type="scientific">Eretmocerus hayati</name>
    <dbReference type="NCBI Taxonomy" id="131215"/>
    <lineage>
        <taxon>Eukaryota</taxon>
        <taxon>Metazoa</taxon>
        <taxon>Ecdysozoa</taxon>
        <taxon>Arthropoda</taxon>
        <taxon>Hexapoda</taxon>
        <taxon>Insecta</taxon>
        <taxon>Pterygota</taxon>
        <taxon>Neoptera</taxon>
        <taxon>Endopterygota</taxon>
        <taxon>Hymenoptera</taxon>
        <taxon>Apocrita</taxon>
        <taxon>Proctotrupomorpha</taxon>
        <taxon>Chalcidoidea</taxon>
        <taxon>Aphelinidae</taxon>
        <taxon>Aphelininae</taxon>
        <taxon>Eretmocerus</taxon>
    </lineage>
</organism>
<keyword evidence="2" id="KW-1185">Reference proteome</keyword>
<evidence type="ECO:0000313" key="2">
    <source>
        <dbReference type="Proteomes" id="UP001239111"/>
    </source>
</evidence>
<accession>A0ACC2NYE0</accession>
<dbReference type="EMBL" id="CM056742">
    <property type="protein sequence ID" value="KAJ8675222.1"/>
    <property type="molecule type" value="Genomic_DNA"/>
</dbReference>
<name>A0ACC2NYE0_9HYME</name>
<evidence type="ECO:0000313" key="1">
    <source>
        <dbReference type="EMBL" id="KAJ8675222.1"/>
    </source>
</evidence>
<gene>
    <name evidence="1" type="ORF">QAD02_011008</name>
</gene>
<dbReference type="Proteomes" id="UP001239111">
    <property type="component" value="Chromosome 2"/>
</dbReference>
<sequence>MAPRLKILNNVVERLAKLNAAVSGHLYGIINEDTLTVLTFSINPVDDEENKILPIDLQLCMPAEVDLLGILYVDQYKQDIPDAFKDIDVTDNPLLIKYSLDAADVNAFFYIHQKLEPIKYDIISENDLWQSLCYIRLQASLPFISEKANVLDSLHETRKNLVAGKVGFHFSGKNVFLLGNDSKSDVDSKSVKELLISSDTARSVSNQKNPLRIIDAIPVGMILKMSSEKHSEEKVKYAPVVQQIKRPIEYYEFSLKIDALSLVGQNKTMAQLYEILVESLCRNLRLITSSFEQQLETEKAQLRLPEPLHFKPLNFGHLLTLVYPTGISASETIEYRKSLHRRLALEMVRPYFREGNAVIFADEYQKQKYLINPHEAVTNPENCQLSLVQGFYAYHHYMQDDFNDNGWGCAYRSLQTIVSWFRLQGYTEKPVPSHKEIQKCLVDIGDKSPKFVNSNQWIGSTEVGFVLDSLLDISVKVLHASSGGEMVALVSDLAHHFQTQGTPVMIGGGVLAHTILGVSYDEFYEDVRFLILDPHYTGSEDLKTIVNKGWCGWKKKDFWRKDAFYNMCLPQRPKSI</sequence>
<reference evidence="1" key="1">
    <citation type="submission" date="2023-04" db="EMBL/GenBank/DDBJ databases">
        <title>A chromosome-level genome assembly of the parasitoid wasp Eretmocerus hayati.</title>
        <authorList>
            <person name="Zhong Y."/>
            <person name="Liu S."/>
            <person name="Liu Y."/>
        </authorList>
    </citation>
    <scope>NUCLEOTIDE SEQUENCE</scope>
    <source>
        <strain evidence="1">ZJU_SS_LIU_2023</strain>
    </source>
</reference>
<proteinExistence type="predicted"/>
<protein>
    <submittedName>
        <fullName evidence="1">Uncharacterized protein</fullName>
    </submittedName>
</protein>